<sequence>MLQEKVNGVDRNELLDETIRDIWRSYFPNDLKASSTWRSEFNGNYLAIDAIRKLSQLYHFYHEFHPDEEVNLSKIVKYFGNSIDETQKKLEEYYTQNIEIFNNQWKKNKTLKGQVLSNEDPNTLLDGIESEHNSRTQSQTNWNRNADFRNHGNIKSRLDNDHQIDITYDITWDSNKMYNNYLIPIAEKYYEQITNKKYHPPANLDLSNLATKYQTIVQEAETIREKNENWDITEVQSTLDTYKNQDKINVKITYDELKKKYENPQDALKFLEIEKLKKDILVKLWKPDDEELPRDNKCFKKYFEYQENQLTERLHELRNIVGMFKEYRRESWGSDNFSKILQNYRIYFSEDTLRSSADKCQIYYENDYHKGKTELEYLYNLAHFHKTFQEPYFEKQPSNPSVNEMKETNDAIDIIMNNYKDYKLDSNLTGKIEDYNTYSGKDHQTKLSLVKKFKQDKQKAKIFLDHGTWLGKILSFGDDQLAKSQTVSVEGIAKF</sequence>
<accession>A0ABR2JJU5</accession>
<evidence type="ECO:0000313" key="1">
    <source>
        <dbReference type="EMBL" id="KAK8877892.1"/>
    </source>
</evidence>
<comment type="caution">
    <text evidence="1">The sequence shown here is derived from an EMBL/GenBank/DDBJ whole genome shotgun (WGS) entry which is preliminary data.</text>
</comment>
<protein>
    <submittedName>
        <fullName evidence="1">Uncharacterized protein</fullName>
    </submittedName>
</protein>
<keyword evidence="2" id="KW-1185">Reference proteome</keyword>
<organism evidence="1 2">
    <name type="scientific">Tritrichomonas musculus</name>
    <dbReference type="NCBI Taxonomy" id="1915356"/>
    <lineage>
        <taxon>Eukaryota</taxon>
        <taxon>Metamonada</taxon>
        <taxon>Parabasalia</taxon>
        <taxon>Tritrichomonadida</taxon>
        <taxon>Tritrichomonadidae</taxon>
        <taxon>Tritrichomonas</taxon>
    </lineage>
</organism>
<gene>
    <name evidence="1" type="ORF">M9Y10_004655</name>
</gene>
<name>A0ABR2JJU5_9EUKA</name>
<reference evidence="1 2" key="1">
    <citation type="submission" date="2024-04" db="EMBL/GenBank/DDBJ databases">
        <title>Tritrichomonas musculus Genome.</title>
        <authorList>
            <person name="Alves-Ferreira E."/>
            <person name="Grigg M."/>
            <person name="Lorenzi H."/>
            <person name="Galac M."/>
        </authorList>
    </citation>
    <scope>NUCLEOTIDE SEQUENCE [LARGE SCALE GENOMIC DNA]</scope>
    <source>
        <strain evidence="1 2">EAF2021</strain>
    </source>
</reference>
<proteinExistence type="predicted"/>
<dbReference type="EMBL" id="JAPFFF010000011">
    <property type="protein sequence ID" value="KAK8877892.1"/>
    <property type="molecule type" value="Genomic_DNA"/>
</dbReference>
<evidence type="ECO:0000313" key="2">
    <source>
        <dbReference type="Proteomes" id="UP001470230"/>
    </source>
</evidence>
<dbReference type="Proteomes" id="UP001470230">
    <property type="component" value="Unassembled WGS sequence"/>
</dbReference>